<dbReference type="eggNOG" id="ENOG502QRA4">
    <property type="taxonomic scope" value="Eukaryota"/>
</dbReference>
<sequence>MENSNANGEYENERITTCLWMLPEDCIAKILAFTSPLDVCRFSLVSKPVRPAAESDFVWEKFLPSDYESIVAGSMSPIPDFHSKKDLYVHLCHHPLLIDAGRKSFSLEKWTGKKCYFLGARDLNIAWGDTPDYWKWTSLQESRFPEVAELILVWWLEIWGTIRAGILSPQTSYVAYLVYKLEDEFGFHYRPSEISVGVSGVEFDKRFAFLVPDGRPQRRNRYVESDDDYEEPVYTPPSDVVRCLPEDASTPLQSDIQRPKLRDDGWFEIQLVSCGHRDFLIGIHFLECADLHDLVTPPKLMFSIRLGSFEIKLKWELEKEMVWEYSLRQA</sequence>
<reference evidence="2" key="1">
    <citation type="journal article" date="2013" name="Genome Biol.">
        <title>Reference genomes and transcriptomes of Nicotiana sylvestris and Nicotiana tomentosiformis.</title>
        <authorList>
            <person name="Sierro N."/>
            <person name="Battey J.N."/>
            <person name="Ouadi S."/>
            <person name="Bovet L."/>
            <person name="Goepfert S."/>
            <person name="Bakaher N."/>
            <person name="Peitsch M.C."/>
            <person name="Ivanov N.V."/>
        </authorList>
    </citation>
    <scope>NUCLEOTIDE SEQUENCE [LARGE SCALE GENOMIC DNA]</scope>
</reference>
<dbReference type="CDD" id="cd22162">
    <property type="entry name" value="F-box_AtSKIP3-like"/>
    <property type="match status" value="1"/>
</dbReference>
<dbReference type="PROSITE" id="PS50181">
    <property type="entry name" value="FBOX"/>
    <property type="match status" value="1"/>
</dbReference>
<dbReference type="Pfam" id="PF00646">
    <property type="entry name" value="F-box"/>
    <property type="match status" value="1"/>
</dbReference>
<evidence type="ECO:0000313" key="2">
    <source>
        <dbReference type="Proteomes" id="UP000189701"/>
    </source>
</evidence>
<proteinExistence type="predicted"/>
<dbReference type="PANTHER" id="PTHR32278">
    <property type="entry name" value="F-BOX DOMAIN-CONTAINING PROTEIN"/>
    <property type="match status" value="1"/>
</dbReference>
<organism evidence="2 3">
    <name type="scientific">Nicotiana sylvestris</name>
    <name type="common">Wood tobacco</name>
    <name type="synonym">South American tobacco</name>
    <dbReference type="NCBI Taxonomy" id="4096"/>
    <lineage>
        <taxon>Eukaryota</taxon>
        <taxon>Viridiplantae</taxon>
        <taxon>Streptophyta</taxon>
        <taxon>Embryophyta</taxon>
        <taxon>Tracheophyta</taxon>
        <taxon>Spermatophyta</taxon>
        <taxon>Magnoliopsida</taxon>
        <taxon>eudicotyledons</taxon>
        <taxon>Gunneridae</taxon>
        <taxon>Pentapetalae</taxon>
        <taxon>asterids</taxon>
        <taxon>lamiids</taxon>
        <taxon>Solanales</taxon>
        <taxon>Solanaceae</taxon>
        <taxon>Nicotianoideae</taxon>
        <taxon>Nicotianeae</taxon>
        <taxon>Nicotiana</taxon>
    </lineage>
</organism>
<dbReference type="PANTHER" id="PTHR32278:SF86">
    <property type="entry name" value="F-BOX PROTEIN PP2-B10-LIKE ISOFORM X1"/>
    <property type="match status" value="1"/>
</dbReference>
<dbReference type="GeneID" id="104230657"/>
<dbReference type="InterPro" id="IPR025886">
    <property type="entry name" value="PP2-like"/>
</dbReference>
<dbReference type="Proteomes" id="UP000189701">
    <property type="component" value="Unplaced"/>
</dbReference>
<protein>
    <submittedName>
        <fullName evidence="3 4">F-box protein PP2-B12 isoform X1</fullName>
    </submittedName>
</protein>
<dbReference type="AlphaFoldDB" id="A0A1U7WPG0"/>
<dbReference type="SUPFAM" id="SSF81383">
    <property type="entry name" value="F-box domain"/>
    <property type="match status" value="1"/>
</dbReference>
<feature type="domain" description="F-box" evidence="1">
    <location>
        <begin position="16"/>
        <end position="62"/>
    </location>
</feature>
<evidence type="ECO:0000313" key="3">
    <source>
        <dbReference type="RefSeq" id="XP_009781822.1"/>
    </source>
</evidence>
<name>A0A1U7WPG0_NICSY</name>
<dbReference type="Pfam" id="PF14299">
    <property type="entry name" value="PP2"/>
    <property type="match status" value="1"/>
</dbReference>
<dbReference type="STRING" id="4096.A0A1U7WPG0"/>
<accession>A0A1U7WPG0</accession>
<reference evidence="3 4" key="2">
    <citation type="submission" date="2025-04" db="UniProtKB">
        <authorList>
            <consortium name="RefSeq"/>
        </authorList>
    </citation>
    <scope>IDENTIFICATION</scope>
    <source>
        <tissue evidence="3 4">Leaf</tissue>
    </source>
</reference>
<gene>
    <name evidence="3 4" type="primary">LOC104230657</name>
</gene>
<keyword evidence="2" id="KW-1185">Reference proteome</keyword>
<evidence type="ECO:0000259" key="1">
    <source>
        <dbReference type="PROSITE" id="PS50181"/>
    </source>
</evidence>
<dbReference type="RefSeq" id="XP_070027153.1">
    <property type="nucleotide sequence ID" value="XM_070171052.1"/>
</dbReference>
<dbReference type="InterPro" id="IPR036047">
    <property type="entry name" value="F-box-like_dom_sf"/>
</dbReference>
<dbReference type="RefSeq" id="XP_009781823.1">
    <property type="nucleotide sequence ID" value="XM_009783521.1"/>
</dbReference>
<dbReference type="OrthoDB" id="1918565at2759"/>
<dbReference type="RefSeq" id="XP_009781822.1">
    <property type="nucleotide sequence ID" value="XM_009783520.1"/>
</dbReference>
<dbReference type="InterPro" id="IPR001810">
    <property type="entry name" value="F-box_dom"/>
</dbReference>
<dbReference type="Gene3D" id="1.20.1280.50">
    <property type="match status" value="1"/>
</dbReference>
<evidence type="ECO:0000313" key="4">
    <source>
        <dbReference type="RefSeq" id="XP_009781823.1"/>
    </source>
</evidence>